<dbReference type="SMART" id="SM01359">
    <property type="entry name" value="A2M_N_2"/>
    <property type="match status" value="1"/>
</dbReference>
<dbReference type="PROSITE" id="PS00477">
    <property type="entry name" value="ALPHA_2_MACROGLOBULIN"/>
    <property type="match status" value="1"/>
</dbReference>
<feature type="region of interest" description="Disordered" evidence="4">
    <location>
        <begin position="567"/>
        <end position="586"/>
    </location>
</feature>
<evidence type="ECO:0000256" key="3">
    <source>
        <dbReference type="ARBA" id="ARBA00023157"/>
    </source>
</evidence>
<dbReference type="SMART" id="SM01419">
    <property type="entry name" value="Thiol-ester_cl"/>
    <property type="match status" value="1"/>
</dbReference>
<organism evidence="8 9">
    <name type="scientific">Strigamia maritima</name>
    <name type="common">European centipede</name>
    <name type="synonym">Geophilus maritimus</name>
    <dbReference type="NCBI Taxonomy" id="126957"/>
    <lineage>
        <taxon>Eukaryota</taxon>
        <taxon>Metazoa</taxon>
        <taxon>Ecdysozoa</taxon>
        <taxon>Arthropoda</taxon>
        <taxon>Myriapoda</taxon>
        <taxon>Chilopoda</taxon>
        <taxon>Pleurostigmophora</taxon>
        <taxon>Geophilomorpha</taxon>
        <taxon>Linotaeniidae</taxon>
        <taxon>Strigamia</taxon>
    </lineage>
</organism>
<keyword evidence="3" id="KW-1015">Disulfide bond</keyword>
<protein>
    <recommendedName>
        <fullName evidence="10">Alpha-2-macroglobulin bait region domain-containing protein</fullName>
    </recommendedName>
</protein>
<evidence type="ECO:0000256" key="2">
    <source>
        <dbReference type="ARBA" id="ARBA00022966"/>
    </source>
</evidence>
<feature type="domain" description="Alpha-2-macroglobulin" evidence="7">
    <location>
        <begin position="697"/>
        <end position="787"/>
    </location>
</feature>
<dbReference type="SUPFAM" id="SSF48239">
    <property type="entry name" value="Terpenoid cyclases/Protein prenyltransferases"/>
    <property type="match status" value="1"/>
</dbReference>
<dbReference type="Pfam" id="PF07703">
    <property type="entry name" value="A2M_BRD"/>
    <property type="match status" value="1"/>
</dbReference>
<dbReference type="Gene3D" id="2.60.40.1940">
    <property type="match status" value="1"/>
</dbReference>
<evidence type="ECO:0000256" key="5">
    <source>
        <dbReference type="SAM" id="SignalP"/>
    </source>
</evidence>
<dbReference type="InterPro" id="IPR008930">
    <property type="entry name" value="Terpenoid_cyclase/PrenylTrfase"/>
</dbReference>
<dbReference type="InterPro" id="IPR019742">
    <property type="entry name" value="MacrogloblnA2_CS"/>
</dbReference>
<reference evidence="9" key="1">
    <citation type="submission" date="2011-05" db="EMBL/GenBank/DDBJ databases">
        <authorList>
            <person name="Richards S.R."/>
            <person name="Qu J."/>
            <person name="Jiang H."/>
            <person name="Jhangiani S.N."/>
            <person name="Agravi P."/>
            <person name="Goodspeed R."/>
            <person name="Gross S."/>
            <person name="Mandapat C."/>
            <person name="Jackson L."/>
            <person name="Mathew T."/>
            <person name="Pu L."/>
            <person name="Thornton R."/>
            <person name="Saada N."/>
            <person name="Wilczek-Boney K.B."/>
            <person name="Lee S."/>
            <person name="Kovar C."/>
            <person name="Wu Y."/>
            <person name="Scherer S.E."/>
            <person name="Worley K.C."/>
            <person name="Muzny D.M."/>
            <person name="Gibbs R."/>
        </authorList>
    </citation>
    <scope>NUCLEOTIDE SEQUENCE</scope>
    <source>
        <strain evidence="9">Brora</strain>
    </source>
</reference>
<evidence type="ECO:0000259" key="6">
    <source>
        <dbReference type="SMART" id="SM01359"/>
    </source>
</evidence>
<dbReference type="InterPro" id="IPR050473">
    <property type="entry name" value="A2M/Complement_sys"/>
</dbReference>
<dbReference type="PhylomeDB" id="T1J6M6"/>
<dbReference type="GO" id="GO:0005615">
    <property type="term" value="C:extracellular space"/>
    <property type="evidence" value="ECO:0007669"/>
    <property type="project" value="InterPro"/>
</dbReference>
<evidence type="ECO:0000256" key="4">
    <source>
        <dbReference type="SAM" id="MobiDB-lite"/>
    </source>
</evidence>
<dbReference type="PANTHER" id="PTHR11412">
    <property type="entry name" value="MACROGLOBULIN / COMPLEMENT"/>
    <property type="match status" value="1"/>
</dbReference>
<feature type="domain" description="Alpha-2-macroglobulin bait region" evidence="6">
    <location>
        <begin position="408"/>
        <end position="544"/>
    </location>
</feature>
<dbReference type="Pfam" id="PF07678">
    <property type="entry name" value="TED_complement"/>
    <property type="match status" value="1"/>
</dbReference>
<dbReference type="InterPro" id="IPR047565">
    <property type="entry name" value="Alpha-macroglob_thiol-ester_cl"/>
</dbReference>
<dbReference type="InterPro" id="IPR001599">
    <property type="entry name" value="Macroglobln_a2"/>
</dbReference>
<dbReference type="OMA" id="FRIHETM"/>
<dbReference type="InterPro" id="IPR011626">
    <property type="entry name" value="Alpha-macroglobulin_TED"/>
</dbReference>
<dbReference type="STRING" id="126957.T1J6M6"/>
<dbReference type="Proteomes" id="UP000014500">
    <property type="component" value="Unassembled WGS sequence"/>
</dbReference>
<dbReference type="Gene3D" id="2.20.130.20">
    <property type="match status" value="1"/>
</dbReference>
<dbReference type="SMART" id="SM01360">
    <property type="entry name" value="A2M"/>
    <property type="match status" value="1"/>
</dbReference>
<keyword evidence="2" id="KW-0882">Thioester bond</keyword>
<dbReference type="EnsemblMetazoa" id="SMAR009298-RA">
    <property type="protein sequence ID" value="SMAR009298-PA"/>
    <property type="gene ID" value="SMAR009298"/>
</dbReference>
<sequence length="990" mass="109716">MLLLGFTLCFLLSTSLAREDDQRPMYTITAPNSISSRSFYTVEVFIHHSHRPVNVTVELRKPMEGEGHYYSFAPLSSMIRPGDGKSFRFKTKLLKSDSYTLHVTGNLGFKFDETMIIPVNPKKATVLIQTDKGLYQAGQTGVFSSSMDLSDNPVLGIWKFEVLNEETVTTVQTFIVQEYILPTFEVSLRTQPTFITYNQSDVLVIVDAKYTHGQAVKGKVSLHIRDEYCTYSFVELCDAKMYKSEFKNIVDEASISVNFVRELELPKHIYGFGFRNFKIEAIVVEQLTQIARNASTVITMHSEAIKVELVPAGSFKPGLNFTQLIKVVYHDDTPLLNGDGDVNVTVQFSSAHEDSIYYSLPMTKHGILRLEVAISKKATSLTFQAKYKGITGYASVPRSASSGNYEYMKLTQLTPVAIVDKVMQLEIQSTRNLISRLILLVIARGDINYVKTYPPADQLSQIVQFRIHETMAPVMTVLVYYVSGCGNLVVDAISIEVEGLFRTPVSIKLKHNTTEPGKDIQLEIKTRPKSFLGILAVDQSVLLLSKGNDITEQKEIIEKVPYSLGKNGMPDNSKSDPGAGKSEFSGMPDKILDDMAQYEMSRSYFYNPLIADKNSAFPHPWSSATTPLQVFRDGGLVIKTNFLEDVDNLAVPAAIGGMTIDKAIVDNALELQDDAPTEDNFRSGDSEGHIRKSFPETFLWIDAESSSSGKYTLHKKAPDSTTSYIVTAIAINEKTGLGIAYPTKMTIFKKFFSTLSLPLSIQRGEFVSIQLVTFNYYDHPVKGTVTLHNEHSDFAFVVNKKEIAETSKHALVNIPAKDGVVSTFLISPKKLGYIELSVSSTSKYGSDNVVRKLLVKAEGNEVTVNKPYLIDLSGMVQQFSTDIPVAYPNTVVSNSQTLSVSVTGNILGASIQNLNKLISLPQGCGEQSMVNFAPDVVIATLFKQVGKFPINLQKKVIGFLEKGYQTQLTYHRTDGAFSAFGNTDVTGSTW</sequence>
<dbReference type="EMBL" id="JH431880">
    <property type="status" value="NOT_ANNOTATED_CDS"/>
    <property type="molecule type" value="Genomic_DNA"/>
</dbReference>
<dbReference type="Gene3D" id="2.60.40.10">
    <property type="entry name" value="Immunoglobulins"/>
    <property type="match status" value="2"/>
</dbReference>
<dbReference type="PANTHER" id="PTHR11412:SF136">
    <property type="entry name" value="CD109 ANTIGEN"/>
    <property type="match status" value="1"/>
</dbReference>
<evidence type="ECO:0000313" key="9">
    <source>
        <dbReference type="Proteomes" id="UP000014500"/>
    </source>
</evidence>
<dbReference type="Gene3D" id="6.20.50.160">
    <property type="match status" value="1"/>
</dbReference>
<dbReference type="Pfam" id="PF00207">
    <property type="entry name" value="A2M"/>
    <property type="match status" value="1"/>
</dbReference>
<name>T1J6M6_STRMM</name>
<dbReference type="GO" id="GO:0004866">
    <property type="term" value="F:endopeptidase inhibitor activity"/>
    <property type="evidence" value="ECO:0007669"/>
    <property type="project" value="InterPro"/>
</dbReference>
<keyword evidence="1 5" id="KW-0732">Signal</keyword>
<accession>T1J6M6</accession>
<keyword evidence="9" id="KW-1185">Reference proteome</keyword>
<dbReference type="Gene3D" id="2.60.40.1930">
    <property type="match status" value="2"/>
</dbReference>
<dbReference type="AlphaFoldDB" id="T1J6M6"/>
<proteinExistence type="predicted"/>
<dbReference type="Pfam" id="PF17791">
    <property type="entry name" value="MG3"/>
    <property type="match status" value="1"/>
</dbReference>
<evidence type="ECO:0008006" key="10">
    <source>
        <dbReference type="Google" id="ProtNLM"/>
    </source>
</evidence>
<dbReference type="InterPro" id="IPR041555">
    <property type="entry name" value="MG3"/>
</dbReference>
<evidence type="ECO:0000259" key="7">
    <source>
        <dbReference type="SMART" id="SM01360"/>
    </source>
</evidence>
<feature type="signal peptide" evidence="5">
    <location>
        <begin position="1"/>
        <end position="17"/>
    </location>
</feature>
<dbReference type="InterPro" id="IPR011625">
    <property type="entry name" value="A2M_N_BRD"/>
</dbReference>
<dbReference type="Gene3D" id="1.50.10.20">
    <property type="match status" value="1"/>
</dbReference>
<evidence type="ECO:0000256" key="1">
    <source>
        <dbReference type="ARBA" id="ARBA00022729"/>
    </source>
</evidence>
<reference evidence="8" key="2">
    <citation type="submission" date="2015-02" db="UniProtKB">
        <authorList>
            <consortium name="EnsemblMetazoa"/>
        </authorList>
    </citation>
    <scope>IDENTIFICATION</scope>
</reference>
<dbReference type="eggNOG" id="KOG1366">
    <property type="taxonomic scope" value="Eukaryota"/>
</dbReference>
<dbReference type="HOGENOM" id="CLU_001634_5_3_1"/>
<dbReference type="Gene3D" id="2.60.40.2950">
    <property type="match status" value="1"/>
</dbReference>
<evidence type="ECO:0000313" key="8">
    <source>
        <dbReference type="EnsemblMetazoa" id="SMAR009298-PA"/>
    </source>
</evidence>
<feature type="chain" id="PRO_5004590234" description="Alpha-2-macroglobulin bait region domain-containing protein" evidence="5">
    <location>
        <begin position="18"/>
        <end position="990"/>
    </location>
</feature>
<dbReference type="InterPro" id="IPR013783">
    <property type="entry name" value="Ig-like_fold"/>
</dbReference>